<comment type="similarity">
    <text evidence="6">Belongs to the ABC-4 integral membrane protein family.</text>
</comment>
<dbReference type="EMBL" id="JADIKM010000002">
    <property type="protein sequence ID" value="MFK2904037.1"/>
    <property type="molecule type" value="Genomic_DNA"/>
</dbReference>
<gene>
    <name evidence="10" type="ORF">ISP17_08670</name>
</gene>
<reference evidence="10 11" key="1">
    <citation type="submission" date="2020-10" db="EMBL/GenBank/DDBJ databases">
        <title>Phylogeny of dyella-like bacteria.</title>
        <authorList>
            <person name="Fu J."/>
        </authorList>
    </citation>
    <scope>NUCLEOTIDE SEQUENCE [LARGE SCALE GENOMIC DNA]</scope>
    <source>
        <strain evidence="10 11">Gsoil3046</strain>
    </source>
</reference>
<dbReference type="PANTHER" id="PTHR30572:SF4">
    <property type="entry name" value="ABC TRANSPORTER PERMEASE YTRF"/>
    <property type="match status" value="1"/>
</dbReference>
<feature type="transmembrane region" description="Helical" evidence="7">
    <location>
        <begin position="12"/>
        <end position="37"/>
    </location>
</feature>
<feature type="domain" description="MacB-like periplasmic core" evidence="9">
    <location>
        <begin position="54"/>
        <end position="236"/>
    </location>
</feature>
<evidence type="ECO:0000259" key="9">
    <source>
        <dbReference type="Pfam" id="PF12704"/>
    </source>
</evidence>
<organism evidence="10 11">
    <name type="scientific">Dyella ginsengisoli</name>
    <dbReference type="NCBI Taxonomy" id="363848"/>
    <lineage>
        <taxon>Bacteria</taxon>
        <taxon>Pseudomonadati</taxon>
        <taxon>Pseudomonadota</taxon>
        <taxon>Gammaproteobacteria</taxon>
        <taxon>Lysobacterales</taxon>
        <taxon>Rhodanobacteraceae</taxon>
        <taxon>Dyella</taxon>
    </lineage>
</organism>
<dbReference type="Pfam" id="PF12704">
    <property type="entry name" value="MacB_PCD"/>
    <property type="match status" value="1"/>
</dbReference>
<sequence length="406" mass="44062">MHPIISALKHHRTAVILMVLEVALAGAIVTNALFVIATHLRAMQVTTGVADRELVWLRSSGLRDDLTPAGRASLAAADLAALRAMPGVKDVSMANSLPLSGSVWRWAVYGKSGDERSIVDNVSIYVATPGLVRTLGLQLVEGRDFLPQEYSGGRIFSDDPPPPAVIVTRQFADKMWPGVDPIGKPIYLGEKGKDVTHVVGVLAHLLNAGLDKFSDDETNIMLPYTSVQGGLYVIRTSPAMRDVTLREVPKVLDRVDDQRIITEVHTLSETIDEHFHDDRALIWLLLAVIGCLLALTALGVVGLSSFWVQQRTRQIGIRRAIGATRRDILVYFQTENLLIVTAGIVLGSFGAVALNLWLMAHYELPRMSLAVLPIGALVLWLIGQLAALGPALRASRVPPVVATRSV</sequence>
<keyword evidence="2" id="KW-1003">Cell membrane</keyword>
<proteinExistence type="inferred from homology"/>
<evidence type="ECO:0000256" key="3">
    <source>
        <dbReference type="ARBA" id="ARBA00022692"/>
    </source>
</evidence>
<feature type="transmembrane region" description="Helical" evidence="7">
    <location>
        <begin position="370"/>
        <end position="388"/>
    </location>
</feature>
<dbReference type="RefSeq" id="WP_404632135.1">
    <property type="nucleotide sequence ID" value="NZ_JADIKM010000002.1"/>
</dbReference>
<dbReference type="InterPro" id="IPR003838">
    <property type="entry name" value="ABC3_permease_C"/>
</dbReference>
<evidence type="ECO:0000259" key="8">
    <source>
        <dbReference type="Pfam" id="PF02687"/>
    </source>
</evidence>
<feature type="domain" description="ABC3 transporter permease C-terminal" evidence="8">
    <location>
        <begin position="288"/>
        <end position="399"/>
    </location>
</feature>
<protein>
    <submittedName>
        <fullName evidence="10">ABC transporter permease</fullName>
    </submittedName>
</protein>
<dbReference type="PANTHER" id="PTHR30572">
    <property type="entry name" value="MEMBRANE COMPONENT OF TRANSPORTER-RELATED"/>
    <property type="match status" value="1"/>
</dbReference>
<keyword evidence="4 7" id="KW-1133">Transmembrane helix</keyword>
<dbReference type="Proteomes" id="UP001620460">
    <property type="component" value="Unassembled WGS sequence"/>
</dbReference>
<evidence type="ECO:0000256" key="7">
    <source>
        <dbReference type="SAM" id="Phobius"/>
    </source>
</evidence>
<keyword evidence="3 7" id="KW-0812">Transmembrane</keyword>
<evidence type="ECO:0000256" key="4">
    <source>
        <dbReference type="ARBA" id="ARBA00022989"/>
    </source>
</evidence>
<dbReference type="InterPro" id="IPR025857">
    <property type="entry name" value="MacB_PCD"/>
</dbReference>
<evidence type="ECO:0000256" key="6">
    <source>
        <dbReference type="ARBA" id="ARBA00038076"/>
    </source>
</evidence>
<dbReference type="InterPro" id="IPR050250">
    <property type="entry name" value="Macrolide_Exporter_MacB"/>
</dbReference>
<comment type="caution">
    <text evidence="10">The sequence shown here is derived from an EMBL/GenBank/DDBJ whole genome shotgun (WGS) entry which is preliminary data.</text>
</comment>
<name>A0ABW8JSC1_9GAMM</name>
<evidence type="ECO:0000313" key="11">
    <source>
        <dbReference type="Proteomes" id="UP001620460"/>
    </source>
</evidence>
<dbReference type="Pfam" id="PF02687">
    <property type="entry name" value="FtsX"/>
    <property type="match status" value="1"/>
</dbReference>
<evidence type="ECO:0000256" key="2">
    <source>
        <dbReference type="ARBA" id="ARBA00022475"/>
    </source>
</evidence>
<keyword evidence="11" id="KW-1185">Reference proteome</keyword>
<accession>A0ABW8JSC1</accession>
<feature type="transmembrane region" description="Helical" evidence="7">
    <location>
        <begin position="329"/>
        <end position="358"/>
    </location>
</feature>
<feature type="transmembrane region" description="Helical" evidence="7">
    <location>
        <begin position="280"/>
        <end position="308"/>
    </location>
</feature>
<evidence type="ECO:0000256" key="1">
    <source>
        <dbReference type="ARBA" id="ARBA00004651"/>
    </source>
</evidence>
<comment type="subcellular location">
    <subcellularLocation>
        <location evidence="1">Cell membrane</location>
        <topology evidence="1">Multi-pass membrane protein</topology>
    </subcellularLocation>
</comment>
<keyword evidence="5 7" id="KW-0472">Membrane</keyword>
<evidence type="ECO:0000256" key="5">
    <source>
        <dbReference type="ARBA" id="ARBA00023136"/>
    </source>
</evidence>
<evidence type="ECO:0000313" key="10">
    <source>
        <dbReference type="EMBL" id="MFK2904037.1"/>
    </source>
</evidence>